<sequence>MAAPRRRLTQAEWTAIAPTGIEFPNLVPFAPDSQVWVTGEPDPLYNCFAWTLGREDRWLIPGLSIEKVDNYYVSYAEFDECTEEEADIDVWMAQDDDSDLEYVVKHFSRLNRTLGVWESKMGKCARITHPREALAGPSYGNIRAHYRIARPAPADLIRAPSAHGRLDQLAQDLAGVFPLLSTKFNDAYEGWWSLWPAIIPKADERPPTGLLQHDAYGAIVLNMGPRTLPLVVQKMQFSNHGPAVYIYERVMEDLKEYDFRVDEQSDVTNYIDWLNRMWKSVLLYLKLYESFLQGAEITRNAGGGLYDNIEEAIYDDGDNTGSRLTVSILPFIILEYRTHPSEPWDAILRRIVKKAPINAPNRDNYYKPWADWFAELSSTNNNAP</sequence>
<dbReference type="AlphaFoldDB" id="A0A9P5PI80"/>
<accession>A0A9P5PI80</accession>
<comment type="caution">
    <text evidence="2">The sequence shown here is derived from an EMBL/GenBank/DDBJ whole genome shotgun (WGS) entry which is preliminary data.</text>
</comment>
<proteinExistence type="predicted"/>
<evidence type="ECO:0000313" key="2">
    <source>
        <dbReference type="EMBL" id="KAF9063759.1"/>
    </source>
</evidence>
<reference evidence="2" key="1">
    <citation type="submission" date="2020-11" db="EMBL/GenBank/DDBJ databases">
        <authorList>
            <consortium name="DOE Joint Genome Institute"/>
            <person name="Ahrendt S."/>
            <person name="Riley R."/>
            <person name="Andreopoulos W."/>
            <person name="Labutti K."/>
            <person name="Pangilinan J."/>
            <person name="Ruiz-Duenas F.J."/>
            <person name="Barrasa J.M."/>
            <person name="Sanchez-Garcia M."/>
            <person name="Camarero S."/>
            <person name="Miyauchi S."/>
            <person name="Serrano A."/>
            <person name="Linde D."/>
            <person name="Babiker R."/>
            <person name="Drula E."/>
            <person name="Ayuso-Fernandez I."/>
            <person name="Pacheco R."/>
            <person name="Padilla G."/>
            <person name="Ferreira P."/>
            <person name="Barriuso J."/>
            <person name="Kellner H."/>
            <person name="Castanera R."/>
            <person name="Alfaro M."/>
            <person name="Ramirez L."/>
            <person name="Pisabarro A.G."/>
            <person name="Kuo A."/>
            <person name="Tritt A."/>
            <person name="Lipzen A."/>
            <person name="He G."/>
            <person name="Yan M."/>
            <person name="Ng V."/>
            <person name="Cullen D."/>
            <person name="Martin F."/>
            <person name="Rosso M.-N."/>
            <person name="Henrissat B."/>
            <person name="Hibbett D."/>
            <person name="Martinez A.T."/>
            <person name="Grigoriev I.V."/>
        </authorList>
    </citation>
    <scope>NUCLEOTIDE SEQUENCE</scope>
    <source>
        <strain evidence="2">AH 40177</strain>
    </source>
</reference>
<dbReference type="EMBL" id="JADNRY010000139">
    <property type="protein sequence ID" value="KAF9063759.1"/>
    <property type="molecule type" value="Genomic_DNA"/>
</dbReference>
<keyword evidence="3" id="KW-1185">Reference proteome</keyword>
<evidence type="ECO:0000313" key="3">
    <source>
        <dbReference type="Proteomes" id="UP000772434"/>
    </source>
</evidence>
<evidence type="ECO:0000259" key="1">
    <source>
        <dbReference type="Pfam" id="PF24738"/>
    </source>
</evidence>
<organism evidence="2 3">
    <name type="scientific">Rhodocollybia butyracea</name>
    <dbReference type="NCBI Taxonomy" id="206335"/>
    <lineage>
        <taxon>Eukaryota</taxon>
        <taxon>Fungi</taxon>
        <taxon>Dikarya</taxon>
        <taxon>Basidiomycota</taxon>
        <taxon>Agaricomycotina</taxon>
        <taxon>Agaricomycetes</taxon>
        <taxon>Agaricomycetidae</taxon>
        <taxon>Agaricales</taxon>
        <taxon>Marasmiineae</taxon>
        <taxon>Omphalotaceae</taxon>
        <taxon>Rhodocollybia</taxon>
    </lineage>
</organism>
<feature type="domain" description="DUF7689" evidence="1">
    <location>
        <begin position="37"/>
        <end position="147"/>
    </location>
</feature>
<dbReference type="Proteomes" id="UP000772434">
    <property type="component" value="Unassembled WGS sequence"/>
</dbReference>
<protein>
    <recommendedName>
        <fullName evidence="1">DUF7689 domain-containing protein</fullName>
    </recommendedName>
</protein>
<dbReference type="OrthoDB" id="4757738at2759"/>
<name>A0A9P5PI80_9AGAR</name>
<gene>
    <name evidence="2" type="ORF">BDP27DRAFT_1426576</name>
</gene>
<dbReference type="InterPro" id="IPR056106">
    <property type="entry name" value="DUF7689"/>
</dbReference>
<dbReference type="Pfam" id="PF24738">
    <property type="entry name" value="DUF7689"/>
    <property type="match status" value="1"/>
</dbReference>